<keyword evidence="3" id="KW-0614">Plasmid</keyword>
<dbReference type="EMBL" id="LR134422">
    <property type="protein sequence ID" value="VEH85309.1"/>
    <property type="molecule type" value="Genomic_DNA"/>
</dbReference>
<organism evidence="2 4">
    <name type="scientific">Legionella adelaidensis</name>
    <dbReference type="NCBI Taxonomy" id="45056"/>
    <lineage>
        <taxon>Bacteria</taxon>
        <taxon>Pseudomonadati</taxon>
        <taxon>Pseudomonadota</taxon>
        <taxon>Gammaproteobacteria</taxon>
        <taxon>Legionellales</taxon>
        <taxon>Legionellaceae</taxon>
        <taxon>Legionella</taxon>
    </lineage>
</organism>
<dbReference type="AlphaFoldDB" id="A0A0W0R1P2"/>
<evidence type="ECO:0000256" key="1">
    <source>
        <dbReference type="SAM" id="Coils"/>
    </source>
</evidence>
<dbReference type="KEGG" id="ladl:NCTC12735_00935"/>
<evidence type="ECO:0000313" key="5">
    <source>
        <dbReference type="Proteomes" id="UP000281170"/>
    </source>
</evidence>
<keyword evidence="4" id="KW-1185">Reference proteome</keyword>
<evidence type="ECO:0000313" key="4">
    <source>
        <dbReference type="Proteomes" id="UP000054859"/>
    </source>
</evidence>
<feature type="coiled-coil region" evidence="1">
    <location>
        <begin position="667"/>
        <end position="716"/>
    </location>
</feature>
<accession>A0A0W0R1P2</accession>
<reference evidence="3 5" key="2">
    <citation type="submission" date="2018-12" db="EMBL/GenBank/DDBJ databases">
        <authorList>
            <consortium name="Pathogen Informatics"/>
        </authorList>
    </citation>
    <scope>NUCLEOTIDE SEQUENCE [LARGE SCALE GENOMIC DNA]</scope>
    <source>
        <strain evidence="3 5">NCTC12735</strain>
        <plasmid evidence="5">13</plasmid>
    </source>
</reference>
<dbReference type="InterPro" id="IPR036770">
    <property type="entry name" value="Ankyrin_rpt-contain_sf"/>
</dbReference>
<proteinExistence type="predicted"/>
<dbReference type="PATRIC" id="fig|45056.6.peg.1745"/>
<geneLocation type="plasmid" evidence="3 5">
    <name>13</name>
</geneLocation>
<dbReference type="Proteomes" id="UP000281170">
    <property type="component" value="Plasmid 13"/>
</dbReference>
<evidence type="ECO:0000313" key="2">
    <source>
        <dbReference type="EMBL" id="KTC65011.1"/>
    </source>
</evidence>
<keyword evidence="1" id="KW-0175">Coiled coil</keyword>
<dbReference type="STRING" id="45056.Lade_1691"/>
<protein>
    <submittedName>
        <fullName evidence="2">Coiled-coil-containing protein</fullName>
    </submittedName>
</protein>
<dbReference type="Proteomes" id="UP000054859">
    <property type="component" value="Unassembled WGS sequence"/>
</dbReference>
<reference evidence="2 4" key="1">
    <citation type="submission" date="2015-11" db="EMBL/GenBank/DDBJ databases">
        <title>Identification of large and diverse effector repertoires of 38 Legionella species.</title>
        <authorList>
            <person name="Burstein D."/>
            <person name="Amaro F."/>
            <person name="Zusman T."/>
            <person name="Lifshitz Z."/>
            <person name="Cohen O."/>
            <person name="Gilbert J.A."/>
            <person name="Pupko T."/>
            <person name="Shuman H.A."/>
            <person name="Segal G."/>
        </authorList>
    </citation>
    <scope>NUCLEOTIDE SEQUENCE [LARGE SCALE GENOMIC DNA]</scope>
    <source>
        <strain evidence="2 4">1762-AUS-E</strain>
    </source>
</reference>
<dbReference type="Gene3D" id="1.25.40.20">
    <property type="entry name" value="Ankyrin repeat-containing domain"/>
    <property type="match status" value="1"/>
</dbReference>
<dbReference type="EMBL" id="LNKA01000011">
    <property type="protein sequence ID" value="KTC65011.1"/>
    <property type="molecule type" value="Genomic_DNA"/>
</dbReference>
<sequence>MLSQNTIAKILAFLDINMTKRINPYYHLLKTEKESAVSAVLPNKIELKTSREGGEYGMIFLPSFQFRIELAGKIYEIRKPHISIFKDYRSFSRSSTYHMTADLFSAEETSYTLHVYFDEHDQVIQRPVLKAEVGAAGSEDREIEVEDSMLIDLARIHCAPVMRQLRLAQKKCIDALSSRVEAELQAVFSLSQETIPELSQALSITKQLTQATENLQNLGGSDHFHSMLLQYSNNIEWALAEKLQEEALEKELTQVQTNETAVSDAEALEPLALPVTDTPAPIKVSPTKAKRQLELEEQLSELKRQIVLLSQYKARSEPSDMSLGDLLAFKTAAENALVQWLSCPLNAYSNQHLGLINECLSITRVSCVQMLSRALVAGDLPTMEELANFVPYLPENHLLFAIHSNNSKVLEWLLTKGNVLVNQLQLSYQGKPRTLLEIAYLKNSVDCFKVLLAHGASPFILAEDGLPIAHHVSLQRHGPMHGALIEHVVSLNYQSFYKHLATILESYVMRSDLSPVRRDELQRCITDYRLAKNLKLPVSSAGLTHIARSNTSLIEGVHDTFGEDFIHSIETSPEVRAKRDELLALQAEYLKKLSPGEFRKVNKIGQDWIRKIIEFQKKHHYEITTQQVVEGLDNLIKQYQLMLRQRDVVKELNRYAGRQYRKAPREYKALTAENNSLLAEIKRLSLTTEILDDAELTDAIDEIEKMGAQVQQIQTQFSGLFSKVLIEDLDGTFLTLEEVGKKYKSLEEIQEARYRFFSQPKADVPKRAELPKDESSQPSP</sequence>
<evidence type="ECO:0000313" key="3">
    <source>
        <dbReference type="EMBL" id="VEH85309.1"/>
    </source>
</evidence>
<gene>
    <name evidence="2" type="primary">legC4</name>
    <name evidence="2" type="ORF">Lade_1691</name>
    <name evidence="3" type="ORF">NCTC12735_00935</name>
</gene>
<dbReference type="SUPFAM" id="SSF48403">
    <property type="entry name" value="Ankyrin repeat"/>
    <property type="match status" value="1"/>
</dbReference>
<name>A0A0W0R1P2_9GAMM</name>